<dbReference type="InterPro" id="IPR004345">
    <property type="entry name" value="TB2_DP1_HVA22"/>
</dbReference>
<name>A0A438G4Z2_VITVI</name>
<gene>
    <name evidence="1" type="primary">HVA22A_3</name>
    <name evidence="1" type="ORF">CK203_064330</name>
</gene>
<comment type="caution">
    <text evidence="1">The sequence shown here is derived from an EMBL/GenBank/DDBJ whole genome shotgun (WGS) entry which is preliminary data.</text>
</comment>
<dbReference type="Pfam" id="PF03134">
    <property type="entry name" value="TB2_DP1_HVA22"/>
    <property type="match status" value="1"/>
</dbReference>
<accession>A0A438G4Z2</accession>
<proteinExistence type="predicted"/>
<dbReference type="AlphaFoldDB" id="A0A438G4Z2"/>
<organism evidence="1 2">
    <name type="scientific">Vitis vinifera</name>
    <name type="common">Grape</name>
    <dbReference type="NCBI Taxonomy" id="29760"/>
    <lineage>
        <taxon>Eukaryota</taxon>
        <taxon>Viridiplantae</taxon>
        <taxon>Streptophyta</taxon>
        <taxon>Embryophyta</taxon>
        <taxon>Tracheophyta</taxon>
        <taxon>Spermatophyta</taxon>
        <taxon>Magnoliopsida</taxon>
        <taxon>eudicotyledons</taxon>
        <taxon>Gunneridae</taxon>
        <taxon>Pentapetalae</taxon>
        <taxon>rosids</taxon>
        <taxon>Vitales</taxon>
        <taxon>Vitaceae</taxon>
        <taxon>Viteae</taxon>
        <taxon>Vitis</taxon>
    </lineage>
</organism>
<evidence type="ECO:0000313" key="2">
    <source>
        <dbReference type="Proteomes" id="UP000288805"/>
    </source>
</evidence>
<dbReference type="EMBL" id="QGNW01000594">
    <property type="protein sequence ID" value="RVW67282.1"/>
    <property type="molecule type" value="Genomic_DNA"/>
</dbReference>
<evidence type="ECO:0000313" key="1">
    <source>
        <dbReference type="EMBL" id="RVW67282.1"/>
    </source>
</evidence>
<protein>
    <submittedName>
        <fullName evidence="1">HVA22-like protein a</fullName>
    </submittedName>
</protein>
<reference evidence="1 2" key="1">
    <citation type="journal article" date="2018" name="PLoS Genet.">
        <title>Population sequencing reveals clonal diversity and ancestral inbreeding in the grapevine cultivar Chardonnay.</title>
        <authorList>
            <person name="Roach M.J."/>
            <person name="Johnson D.L."/>
            <person name="Bohlmann J."/>
            <person name="van Vuuren H.J."/>
            <person name="Jones S.J."/>
            <person name="Pretorius I.S."/>
            <person name="Schmidt S.A."/>
            <person name="Borneman A.R."/>
        </authorList>
    </citation>
    <scope>NUCLEOTIDE SEQUENCE [LARGE SCALE GENOMIC DNA]</scope>
    <source>
        <strain evidence="2">cv. Chardonnay</strain>
        <tissue evidence="1">Leaf</tissue>
    </source>
</reference>
<sequence length="229" mass="25604">MPSAMRVPSLSESEQLQHFRHALLRLALKEAEKAQLALNSPMGLMNVLKFSAACFDLLGWPLFALGYPLCASIRAIETNSISDVRKLVAYWVLFSLISLFDHTFPSSLNGLHVFYFPSLLCFEKCPQSDQQKADQYIKEKGPEALEKLLARKLRSTKPNVEVKEIKGPAAPEKKGEQWKCEEPNVAEKEIQVVKVTDIKNGGDGAKRCEGANGAKKEIKVMEVTQRPFV</sequence>
<dbReference type="Proteomes" id="UP000288805">
    <property type="component" value="Unassembled WGS sequence"/>
</dbReference>